<dbReference type="AlphaFoldDB" id="A0AAE1HFP5"/>
<name>A0AAE1HFP5_9NEOP</name>
<dbReference type="EMBL" id="JAHWGI010000981">
    <property type="protein sequence ID" value="KAK3919710.1"/>
    <property type="molecule type" value="Genomic_DNA"/>
</dbReference>
<protein>
    <submittedName>
        <fullName evidence="1">Formimidoylglutamase</fullName>
    </submittedName>
</protein>
<reference evidence="1" key="2">
    <citation type="journal article" date="2023" name="BMC Genomics">
        <title>Pest status, molecular evolution, and epigenetic factors derived from the genome assembly of Frankliniella fusca, a thysanopteran phytovirus vector.</title>
        <authorList>
            <person name="Catto M.A."/>
            <person name="Labadie P.E."/>
            <person name="Jacobson A.L."/>
            <person name="Kennedy G.G."/>
            <person name="Srinivasan R."/>
            <person name="Hunt B.G."/>
        </authorList>
    </citation>
    <scope>NUCLEOTIDE SEQUENCE</scope>
    <source>
        <strain evidence="1">PL_HMW_Pooled</strain>
    </source>
</reference>
<keyword evidence="2" id="KW-1185">Reference proteome</keyword>
<comment type="caution">
    <text evidence="1">The sequence shown here is derived from an EMBL/GenBank/DDBJ whole genome shotgun (WGS) entry which is preliminary data.</text>
</comment>
<reference evidence="1" key="1">
    <citation type="submission" date="2021-07" db="EMBL/GenBank/DDBJ databases">
        <authorList>
            <person name="Catto M.A."/>
            <person name="Jacobson A."/>
            <person name="Kennedy G."/>
            <person name="Labadie P."/>
            <person name="Hunt B.G."/>
            <person name="Srinivasan R."/>
        </authorList>
    </citation>
    <scope>NUCLEOTIDE SEQUENCE</scope>
    <source>
        <strain evidence="1">PL_HMW_Pooled</strain>
        <tissue evidence="1">Head</tissue>
    </source>
</reference>
<sequence length="81" mass="9407">MERKYPAYAHSIIMHNVCTKTPNPGEAFTGSWRQNEERSTPGNVIFMNISETLDIREEEIAGPDTPFWLGLFQEYRENRST</sequence>
<accession>A0AAE1HFP5</accession>
<evidence type="ECO:0000313" key="1">
    <source>
        <dbReference type="EMBL" id="KAK3919710.1"/>
    </source>
</evidence>
<evidence type="ECO:0000313" key="2">
    <source>
        <dbReference type="Proteomes" id="UP001219518"/>
    </source>
</evidence>
<gene>
    <name evidence="1" type="ORF">KUF71_008837</name>
</gene>
<proteinExistence type="predicted"/>
<organism evidence="1 2">
    <name type="scientific">Frankliniella fusca</name>
    <dbReference type="NCBI Taxonomy" id="407009"/>
    <lineage>
        <taxon>Eukaryota</taxon>
        <taxon>Metazoa</taxon>
        <taxon>Ecdysozoa</taxon>
        <taxon>Arthropoda</taxon>
        <taxon>Hexapoda</taxon>
        <taxon>Insecta</taxon>
        <taxon>Pterygota</taxon>
        <taxon>Neoptera</taxon>
        <taxon>Paraneoptera</taxon>
        <taxon>Thysanoptera</taxon>
        <taxon>Terebrantia</taxon>
        <taxon>Thripoidea</taxon>
        <taxon>Thripidae</taxon>
        <taxon>Frankliniella</taxon>
    </lineage>
</organism>
<dbReference type="Proteomes" id="UP001219518">
    <property type="component" value="Unassembled WGS sequence"/>
</dbReference>